<gene>
    <name evidence="1" type="ORF">brsh051_12300</name>
</gene>
<dbReference type="KEGG" id="broo:brsh051_12300"/>
<organism evidence="1 2">
    <name type="scientific">Brooklawnia propionicigenes</name>
    <dbReference type="NCBI Taxonomy" id="3041175"/>
    <lineage>
        <taxon>Bacteria</taxon>
        <taxon>Bacillati</taxon>
        <taxon>Actinomycetota</taxon>
        <taxon>Actinomycetes</taxon>
        <taxon>Propionibacteriales</taxon>
        <taxon>Propionibacteriaceae</taxon>
        <taxon>Brooklawnia</taxon>
    </lineage>
</organism>
<accession>A0AAN0MGF1</accession>
<dbReference type="Proteomes" id="UP001431656">
    <property type="component" value="Chromosome"/>
</dbReference>
<keyword evidence="2" id="KW-1185">Reference proteome</keyword>
<protein>
    <recommendedName>
        <fullName evidence="3">EcsC family protein</fullName>
    </recommendedName>
</protein>
<reference evidence="1" key="1">
    <citation type="journal article" date="2024" name="Int. J. Syst. Evol. Microbiol.">
        <title>Brooklawnia propionicigenes sp. nov., a facultatively anaerobic, propionate-producing bacterium isolated from a methanogenic reactor treating waste from cattle farms.</title>
        <authorList>
            <person name="Akita Y."/>
            <person name="Ueki A."/>
            <person name="Tonouchi A."/>
            <person name="Sugawara Y."/>
            <person name="Honma S."/>
            <person name="Kaku N."/>
            <person name="Ueki K."/>
        </authorList>
    </citation>
    <scope>NUCLEOTIDE SEQUENCE</scope>
    <source>
        <strain evidence="1">SH051</strain>
    </source>
</reference>
<name>A0AAN0MGF1_9ACTN</name>
<sequence>MPDTDGIGRSIIAAAPVDAPDAAARVLRMLVSFAIDGADWFPGARSAAAKHLEHQGSVEAAISTLTTSHVTLSGAQGFVTNLGGLTTMIVGAPANFAGVALVQTRLVAGIAHLRGYDLDDSRVRHAVVTTLLGKRIVDDLVAGGELPGTPLVLATAPGADRRLEQLISQRVMTALLTTIGGKQTVGLVAKRIPVIGGGVGAATDSWNTMAIARYARDQFVSRRNAAYGG</sequence>
<dbReference type="RefSeq" id="WP_286268266.1">
    <property type="nucleotide sequence ID" value="NZ_AP028056.1"/>
</dbReference>
<evidence type="ECO:0000313" key="1">
    <source>
        <dbReference type="EMBL" id="BEH01949.1"/>
    </source>
</evidence>
<evidence type="ECO:0008006" key="3">
    <source>
        <dbReference type="Google" id="ProtNLM"/>
    </source>
</evidence>
<dbReference type="EMBL" id="AP028056">
    <property type="protein sequence ID" value="BEH01949.1"/>
    <property type="molecule type" value="Genomic_DNA"/>
</dbReference>
<dbReference type="AlphaFoldDB" id="A0AAN0MGF1"/>
<evidence type="ECO:0000313" key="2">
    <source>
        <dbReference type="Proteomes" id="UP001431656"/>
    </source>
</evidence>
<proteinExistence type="predicted"/>